<gene>
    <name evidence="1" type="ORF">PUN28_010293</name>
</gene>
<organism evidence="1 2">
    <name type="scientific">Cardiocondyla obscurior</name>
    <dbReference type="NCBI Taxonomy" id="286306"/>
    <lineage>
        <taxon>Eukaryota</taxon>
        <taxon>Metazoa</taxon>
        <taxon>Ecdysozoa</taxon>
        <taxon>Arthropoda</taxon>
        <taxon>Hexapoda</taxon>
        <taxon>Insecta</taxon>
        <taxon>Pterygota</taxon>
        <taxon>Neoptera</taxon>
        <taxon>Endopterygota</taxon>
        <taxon>Hymenoptera</taxon>
        <taxon>Apocrita</taxon>
        <taxon>Aculeata</taxon>
        <taxon>Formicoidea</taxon>
        <taxon>Formicidae</taxon>
        <taxon>Myrmicinae</taxon>
        <taxon>Cardiocondyla</taxon>
    </lineage>
</organism>
<dbReference type="EMBL" id="JADYXP020000009">
    <property type="protein sequence ID" value="KAL0117337.1"/>
    <property type="molecule type" value="Genomic_DNA"/>
</dbReference>
<evidence type="ECO:0000313" key="1">
    <source>
        <dbReference type="EMBL" id="KAL0117337.1"/>
    </source>
</evidence>
<reference evidence="1 2" key="1">
    <citation type="submission" date="2023-03" db="EMBL/GenBank/DDBJ databases">
        <title>High recombination rates correlate with genetic variation in Cardiocondyla obscurior ants.</title>
        <authorList>
            <person name="Errbii M."/>
        </authorList>
    </citation>
    <scope>NUCLEOTIDE SEQUENCE [LARGE SCALE GENOMIC DNA]</scope>
    <source>
        <strain evidence="1">Alpha-2009</strain>
        <tissue evidence="1">Whole body</tissue>
    </source>
</reference>
<protein>
    <submittedName>
        <fullName evidence="1">Uncharacterized protein</fullName>
    </submittedName>
</protein>
<evidence type="ECO:0000313" key="2">
    <source>
        <dbReference type="Proteomes" id="UP001430953"/>
    </source>
</evidence>
<proteinExistence type="predicted"/>
<name>A0AAW2FT68_9HYME</name>
<sequence length="94" mass="10633">MGRADSPILRGTPSSPTTRISIVSSHLPAHSWRRAHFRSLLFFYLVASLPPPDRRLPTTFGLDLSLHCKWNRVQLSILSRTVNNTVLSFIIFCS</sequence>
<keyword evidence="2" id="KW-1185">Reference proteome</keyword>
<accession>A0AAW2FT68</accession>
<dbReference type="Proteomes" id="UP001430953">
    <property type="component" value="Unassembled WGS sequence"/>
</dbReference>
<comment type="caution">
    <text evidence="1">The sequence shown here is derived from an EMBL/GenBank/DDBJ whole genome shotgun (WGS) entry which is preliminary data.</text>
</comment>
<dbReference type="AlphaFoldDB" id="A0AAW2FT68"/>